<keyword evidence="1" id="KW-1133">Transmembrane helix</keyword>
<proteinExistence type="predicted"/>
<name>A0A381SYG2_9ZZZZ</name>
<feature type="transmembrane region" description="Helical" evidence="1">
    <location>
        <begin position="16"/>
        <end position="43"/>
    </location>
</feature>
<reference evidence="2" key="1">
    <citation type="submission" date="2018-05" db="EMBL/GenBank/DDBJ databases">
        <authorList>
            <person name="Lanie J.A."/>
            <person name="Ng W.-L."/>
            <person name="Kazmierczak K.M."/>
            <person name="Andrzejewski T.M."/>
            <person name="Davidsen T.M."/>
            <person name="Wayne K.J."/>
            <person name="Tettelin H."/>
            <person name="Glass J.I."/>
            <person name="Rusch D."/>
            <person name="Podicherti R."/>
            <person name="Tsui H.-C.T."/>
            <person name="Winkler M.E."/>
        </authorList>
    </citation>
    <scope>NUCLEOTIDE SEQUENCE</scope>
</reference>
<keyword evidence="1" id="KW-0812">Transmembrane</keyword>
<accession>A0A381SYG2</accession>
<keyword evidence="1" id="KW-0472">Membrane</keyword>
<gene>
    <name evidence="2" type="ORF">METZ01_LOCUS61914</name>
</gene>
<evidence type="ECO:0000313" key="2">
    <source>
        <dbReference type="EMBL" id="SVA09060.1"/>
    </source>
</evidence>
<evidence type="ECO:0000256" key="1">
    <source>
        <dbReference type="SAM" id="Phobius"/>
    </source>
</evidence>
<organism evidence="2">
    <name type="scientific">marine metagenome</name>
    <dbReference type="NCBI Taxonomy" id="408172"/>
    <lineage>
        <taxon>unclassified sequences</taxon>
        <taxon>metagenomes</taxon>
        <taxon>ecological metagenomes</taxon>
    </lineage>
</organism>
<sequence>MTATPRVSCLSKQHRFVAAFTILEVALAIVITTGLLATAMYYYQQAARFRNDLLEETERISSARLILDRLSAELRCSLYHPVRRIGAKGGSDWIEFLKTSVPSQASWRIQTGSNPPSYPETGYRLIRYELIKKPILEGPFDNEANQLMVEQVTSQIATEPSVSDEALVPLMQGDAINRIERRLLTAKSSTNNTVEVRIDPVRITDRLKYLRFRYLNGGTWVDAWPGPQLPLGIEVSLGIEPMSATNLLEEYTNHVFRRVVRIPPSAAFITAASSDEGSSGVNLAAP</sequence>
<dbReference type="AlphaFoldDB" id="A0A381SYG2"/>
<dbReference type="EMBL" id="UINC01003764">
    <property type="protein sequence ID" value="SVA09060.1"/>
    <property type="molecule type" value="Genomic_DNA"/>
</dbReference>
<evidence type="ECO:0008006" key="3">
    <source>
        <dbReference type="Google" id="ProtNLM"/>
    </source>
</evidence>
<protein>
    <recommendedName>
        <fullName evidence="3">Type II secretion system protein J</fullName>
    </recommendedName>
</protein>